<keyword evidence="4" id="KW-1185">Reference proteome</keyword>
<dbReference type="PANTHER" id="PTHR46260">
    <property type="entry name" value="RING-TYPE DOMAIN-CONTAINING PROTEIN"/>
    <property type="match status" value="1"/>
</dbReference>
<organism evidence="3 4">
    <name type="scientific">Elysia marginata</name>
    <dbReference type="NCBI Taxonomy" id="1093978"/>
    <lineage>
        <taxon>Eukaryota</taxon>
        <taxon>Metazoa</taxon>
        <taxon>Spiralia</taxon>
        <taxon>Lophotrochozoa</taxon>
        <taxon>Mollusca</taxon>
        <taxon>Gastropoda</taxon>
        <taxon>Heterobranchia</taxon>
        <taxon>Euthyneura</taxon>
        <taxon>Panpulmonata</taxon>
        <taxon>Sacoglossa</taxon>
        <taxon>Placobranchoidea</taxon>
        <taxon>Plakobranchidae</taxon>
        <taxon>Elysia</taxon>
    </lineage>
</organism>
<dbReference type="AlphaFoldDB" id="A0AAV4JM32"/>
<dbReference type="InterPro" id="IPR051746">
    <property type="entry name" value="Kelch_domain_containing_8"/>
</dbReference>
<dbReference type="EMBL" id="BMAT01010303">
    <property type="protein sequence ID" value="GFS23819.1"/>
    <property type="molecule type" value="Genomic_DNA"/>
</dbReference>
<evidence type="ECO:0000313" key="4">
    <source>
        <dbReference type="Proteomes" id="UP000762676"/>
    </source>
</evidence>
<name>A0AAV4JM32_9GAST</name>
<comment type="caution">
    <text evidence="3">The sequence shown here is derived from an EMBL/GenBank/DDBJ whole genome shotgun (WGS) entry which is preliminary data.</text>
</comment>
<dbReference type="SUPFAM" id="SSF117281">
    <property type="entry name" value="Kelch motif"/>
    <property type="match status" value="1"/>
</dbReference>
<dbReference type="InterPro" id="IPR006652">
    <property type="entry name" value="Kelch_1"/>
</dbReference>
<keyword evidence="1" id="KW-0880">Kelch repeat</keyword>
<evidence type="ECO:0000256" key="1">
    <source>
        <dbReference type="ARBA" id="ARBA00022441"/>
    </source>
</evidence>
<dbReference type="InterPro" id="IPR015915">
    <property type="entry name" value="Kelch-typ_b-propeller"/>
</dbReference>
<protein>
    <submittedName>
        <fullName evidence="3">Kelch domain-containing protein 8B</fullName>
    </submittedName>
</protein>
<reference evidence="3 4" key="1">
    <citation type="journal article" date="2021" name="Elife">
        <title>Chloroplast acquisition without the gene transfer in kleptoplastic sea slugs, Plakobranchus ocellatus.</title>
        <authorList>
            <person name="Maeda T."/>
            <person name="Takahashi S."/>
            <person name="Yoshida T."/>
            <person name="Shimamura S."/>
            <person name="Takaki Y."/>
            <person name="Nagai Y."/>
            <person name="Toyoda A."/>
            <person name="Suzuki Y."/>
            <person name="Arimoto A."/>
            <person name="Ishii H."/>
            <person name="Satoh N."/>
            <person name="Nishiyama T."/>
            <person name="Hasebe M."/>
            <person name="Maruyama T."/>
            <person name="Minagawa J."/>
            <person name="Obokata J."/>
            <person name="Shigenobu S."/>
        </authorList>
    </citation>
    <scope>NUCLEOTIDE SEQUENCE [LARGE SCALE GENOMIC DNA]</scope>
</reference>
<dbReference type="Proteomes" id="UP000762676">
    <property type="component" value="Unassembled WGS sequence"/>
</dbReference>
<accession>A0AAV4JM32</accession>
<dbReference type="PANTHER" id="PTHR46260:SF3">
    <property type="entry name" value="RING-TYPE DOMAIN-CONTAINING PROTEIN"/>
    <property type="match status" value="1"/>
</dbReference>
<sequence length="212" mass="23238">MGGMSADTSPFDKFVELDLETFKWQLMPAMPTPRYATFAFLVDDKLYVIGGRQGKIPSVAFEMFDFDTRQWTSLPDIPSKRVFAMYATDGKHIFSVGGLLQPANQGFSDICESYNIEKGTWTTCQNMPTKRGDFAVGIVGGKLVCAGGLGNDGKPLSVVEVFDVDSNSWVGVTDMPSSHCSCSYTMYSEQLYVCGGLSCRGPSNSMEALRFD</sequence>
<dbReference type="SMART" id="SM00612">
    <property type="entry name" value="Kelch"/>
    <property type="match status" value="4"/>
</dbReference>
<evidence type="ECO:0000313" key="3">
    <source>
        <dbReference type="EMBL" id="GFS23819.1"/>
    </source>
</evidence>
<gene>
    <name evidence="3" type="ORF">ElyMa_005142400</name>
</gene>
<evidence type="ECO:0000256" key="2">
    <source>
        <dbReference type="ARBA" id="ARBA00022737"/>
    </source>
</evidence>
<dbReference type="Pfam" id="PF24681">
    <property type="entry name" value="Kelch_KLHDC2_KLHL20_DRC7"/>
    <property type="match status" value="1"/>
</dbReference>
<keyword evidence="2" id="KW-0677">Repeat</keyword>
<proteinExistence type="predicted"/>
<dbReference type="Gene3D" id="2.120.10.80">
    <property type="entry name" value="Kelch-type beta propeller"/>
    <property type="match status" value="1"/>
</dbReference>